<organism evidence="1 2">
    <name type="scientific">Borrelia garinii subsp. bavariensis (strain ATCC BAA-2496 / DSM 23469 / PBi)</name>
    <name type="common">Borreliella bavariensis</name>
    <dbReference type="NCBI Taxonomy" id="290434"/>
    <lineage>
        <taxon>Bacteria</taxon>
        <taxon>Pseudomonadati</taxon>
        <taxon>Spirochaetota</taxon>
        <taxon>Spirochaetia</taxon>
        <taxon>Spirochaetales</taxon>
        <taxon>Borreliaceae</taxon>
        <taxon>Borreliella</taxon>
    </lineage>
</organism>
<gene>
    <name evidence="1" type="ORF">DB299_06180</name>
</gene>
<sequence length="42" mass="5138">MFLLKNLNQDYSILFKKYAIYSLNILKNFNHSQLKKYLLNIE</sequence>
<evidence type="ECO:0000313" key="2">
    <source>
        <dbReference type="Proteomes" id="UP000274630"/>
    </source>
</evidence>
<evidence type="ECO:0000313" key="1">
    <source>
        <dbReference type="EMBL" id="AZA27415.1"/>
    </source>
</evidence>
<name>A0ABN5RFX6_BORGP</name>
<protein>
    <submittedName>
        <fullName evidence="1">Uncharacterized protein</fullName>
    </submittedName>
</protein>
<reference evidence="2" key="1">
    <citation type="submission" date="2018-04" db="EMBL/GenBank/DDBJ databases">
        <title>Whole Genome Assembly of Borrelia bavariensis PBi.</title>
        <authorList>
            <person name="Margos G."/>
        </authorList>
    </citation>
    <scope>NUCLEOTIDE SEQUENCE [LARGE SCALE GENOMIC DNA]</scope>
    <source>
        <strain evidence="2">PBi</strain>
        <plasmid evidence="2">cp32-7</plasmid>
    </source>
</reference>
<geneLocation type="plasmid" evidence="1 2">
    <name>cp32-7</name>
</geneLocation>
<proteinExistence type="predicted"/>
<accession>A0ABN5RFX6</accession>
<dbReference type="Proteomes" id="UP000274630">
    <property type="component" value="Plasmid cp32-7"/>
</dbReference>
<keyword evidence="2" id="KW-1185">Reference proteome</keyword>
<keyword evidence="1" id="KW-0614">Plasmid</keyword>
<dbReference type="EMBL" id="CP028881">
    <property type="protein sequence ID" value="AZA27415.1"/>
    <property type="molecule type" value="Genomic_DNA"/>
</dbReference>